<comment type="caution">
    <text evidence="2">The sequence shown here is derived from an EMBL/GenBank/DDBJ whole genome shotgun (WGS) entry which is preliminary data.</text>
</comment>
<name>A0AAD9CI33_DISEL</name>
<gene>
    <name evidence="2" type="ORF">KUDE01_005122</name>
</gene>
<accession>A0AAD9CI33</accession>
<evidence type="ECO:0000313" key="2">
    <source>
        <dbReference type="EMBL" id="KAK1902158.1"/>
    </source>
</evidence>
<feature type="transmembrane region" description="Helical" evidence="1">
    <location>
        <begin position="6"/>
        <end position="23"/>
    </location>
</feature>
<reference evidence="2" key="1">
    <citation type="submission" date="2023-04" db="EMBL/GenBank/DDBJ databases">
        <title>Chromosome-level genome of Chaenocephalus aceratus.</title>
        <authorList>
            <person name="Park H."/>
        </authorList>
    </citation>
    <scope>NUCLEOTIDE SEQUENCE</scope>
    <source>
        <strain evidence="2">DE</strain>
        <tissue evidence="2">Muscle</tissue>
    </source>
</reference>
<dbReference type="AlphaFoldDB" id="A0AAD9CI33"/>
<sequence>MDGVLEGATVLCVCKLVCSLLFLPSLTSSYSPASFCCCCLLLFTDFLVTVFLSFFWIFDSWVSELTLLGDVIALRFLIFLCETYGAVLLLITPLIAVESVTRLPWPHSVVTIRKACPKVDSIEKLCFVIEVNVEEEEVNKDRKDTEKRWSHVVSYLCCLSVWVAVALNVSLRWNQEEVRAVACLHSTNSLVRCLPNMFSHMPSSVNPRWGMAFLFFLLIVLTKSLA</sequence>
<evidence type="ECO:0000256" key="1">
    <source>
        <dbReference type="SAM" id="Phobius"/>
    </source>
</evidence>
<feature type="transmembrane region" description="Helical" evidence="1">
    <location>
        <begin position="76"/>
        <end position="97"/>
    </location>
</feature>
<feature type="transmembrane region" description="Helical" evidence="1">
    <location>
        <begin position="35"/>
        <end position="56"/>
    </location>
</feature>
<organism evidence="2 3">
    <name type="scientific">Dissostichus eleginoides</name>
    <name type="common">Patagonian toothfish</name>
    <name type="synonym">Dissostichus amissus</name>
    <dbReference type="NCBI Taxonomy" id="100907"/>
    <lineage>
        <taxon>Eukaryota</taxon>
        <taxon>Metazoa</taxon>
        <taxon>Chordata</taxon>
        <taxon>Craniata</taxon>
        <taxon>Vertebrata</taxon>
        <taxon>Euteleostomi</taxon>
        <taxon>Actinopterygii</taxon>
        <taxon>Neopterygii</taxon>
        <taxon>Teleostei</taxon>
        <taxon>Neoteleostei</taxon>
        <taxon>Acanthomorphata</taxon>
        <taxon>Eupercaria</taxon>
        <taxon>Perciformes</taxon>
        <taxon>Notothenioidei</taxon>
        <taxon>Nototheniidae</taxon>
        <taxon>Dissostichus</taxon>
    </lineage>
</organism>
<protein>
    <submittedName>
        <fullName evidence="2">tRNA uridine 5-carboxymethylaminomethyl modification enzyme MnmG</fullName>
    </submittedName>
</protein>
<feature type="transmembrane region" description="Helical" evidence="1">
    <location>
        <begin position="207"/>
        <end position="225"/>
    </location>
</feature>
<dbReference type="EMBL" id="JASDAP010000006">
    <property type="protein sequence ID" value="KAK1902158.1"/>
    <property type="molecule type" value="Genomic_DNA"/>
</dbReference>
<proteinExistence type="predicted"/>
<feature type="transmembrane region" description="Helical" evidence="1">
    <location>
        <begin position="152"/>
        <end position="171"/>
    </location>
</feature>
<keyword evidence="1" id="KW-1133">Transmembrane helix</keyword>
<keyword evidence="1" id="KW-0812">Transmembrane</keyword>
<dbReference type="Proteomes" id="UP001228049">
    <property type="component" value="Unassembled WGS sequence"/>
</dbReference>
<evidence type="ECO:0000313" key="3">
    <source>
        <dbReference type="Proteomes" id="UP001228049"/>
    </source>
</evidence>
<keyword evidence="3" id="KW-1185">Reference proteome</keyword>
<keyword evidence="1" id="KW-0472">Membrane</keyword>